<feature type="region of interest" description="Disordered" evidence="1">
    <location>
        <begin position="64"/>
        <end position="97"/>
    </location>
</feature>
<dbReference type="Proteomes" id="UP001212997">
    <property type="component" value="Unassembled WGS sequence"/>
</dbReference>
<feature type="compositionally biased region" description="Low complexity" evidence="1">
    <location>
        <begin position="144"/>
        <end position="153"/>
    </location>
</feature>
<reference evidence="2" key="1">
    <citation type="submission" date="2022-07" db="EMBL/GenBank/DDBJ databases">
        <title>Genome Sequence of Physisporinus lineatus.</title>
        <authorList>
            <person name="Buettner E."/>
        </authorList>
    </citation>
    <scope>NUCLEOTIDE SEQUENCE</scope>
    <source>
        <strain evidence="2">VT162</strain>
    </source>
</reference>
<feature type="compositionally biased region" description="Polar residues" evidence="1">
    <location>
        <begin position="1"/>
        <end position="16"/>
    </location>
</feature>
<comment type="caution">
    <text evidence="2">The sequence shown here is derived from an EMBL/GenBank/DDBJ whole genome shotgun (WGS) entry which is preliminary data.</text>
</comment>
<accession>A0AAD5UXM2</accession>
<keyword evidence="3" id="KW-1185">Reference proteome</keyword>
<dbReference type="AlphaFoldDB" id="A0AAD5UXM2"/>
<feature type="region of interest" description="Disordered" evidence="1">
    <location>
        <begin position="1"/>
        <end position="29"/>
    </location>
</feature>
<gene>
    <name evidence="2" type="ORF">NLI96_g10737</name>
</gene>
<evidence type="ECO:0000313" key="2">
    <source>
        <dbReference type="EMBL" id="KAJ3477038.1"/>
    </source>
</evidence>
<feature type="region of interest" description="Disordered" evidence="1">
    <location>
        <begin position="120"/>
        <end position="185"/>
    </location>
</feature>
<sequence>MPKPKSQSEPRPSTSYAHGRTQLPDFSPGRRMLHRAAALLNTKGEINPAIVEELGKLDCHGATPLTTSPVIGRNLSEPGPTPFSGRKSESGALGRSLSFSGIRRGLVKVKDVSVTVVRRGSFKRQKPPSPEKSIVDPSINEAGSSTTTASSSISPPPAPSNGTKGRHKRSYSDGFWTRPNVVESL</sequence>
<evidence type="ECO:0000313" key="3">
    <source>
        <dbReference type="Proteomes" id="UP001212997"/>
    </source>
</evidence>
<protein>
    <submittedName>
        <fullName evidence="2">Uncharacterized protein</fullName>
    </submittedName>
</protein>
<name>A0AAD5UXM2_9APHY</name>
<dbReference type="EMBL" id="JANAWD010000638">
    <property type="protein sequence ID" value="KAJ3477038.1"/>
    <property type="molecule type" value="Genomic_DNA"/>
</dbReference>
<evidence type="ECO:0000256" key="1">
    <source>
        <dbReference type="SAM" id="MobiDB-lite"/>
    </source>
</evidence>
<proteinExistence type="predicted"/>
<organism evidence="2 3">
    <name type="scientific">Meripilus lineatus</name>
    <dbReference type="NCBI Taxonomy" id="2056292"/>
    <lineage>
        <taxon>Eukaryota</taxon>
        <taxon>Fungi</taxon>
        <taxon>Dikarya</taxon>
        <taxon>Basidiomycota</taxon>
        <taxon>Agaricomycotina</taxon>
        <taxon>Agaricomycetes</taxon>
        <taxon>Polyporales</taxon>
        <taxon>Meripilaceae</taxon>
        <taxon>Meripilus</taxon>
    </lineage>
</organism>